<dbReference type="InterPro" id="IPR050463">
    <property type="entry name" value="Gfo/Idh/MocA_oxidrdct_glycsds"/>
</dbReference>
<dbReference type="PANTHER" id="PTHR43818:SF5">
    <property type="entry name" value="OXIDOREDUCTASE FAMILY PROTEIN"/>
    <property type="match status" value="1"/>
</dbReference>
<evidence type="ECO:0000259" key="1">
    <source>
        <dbReference type="Pfam" id="PF01408"/>
    </source>
</evidence>
<name>A0A9J7BPW9_9BACT</name>
<keyword evidence="3" id="KW-1185">Reference proteome</keyword>
<feature type="domain" description="Gfo/Idh/MocA-like oxidoreductase N-terminal" evidence="1">
    <location>
        <begin position="37"/>
        <end position="161"/>
    </location>
</feature>
<dbReference type="InterPro" id="IPR036291">
    <property type="entry name" value="NAD(P)-bd_dom_sf"/>
</dbReference>
<organism evidence="2 3">
    <name type="scientific">Occallatibacter riparius</name>
    <dbReference type="NCBI Taxonomy" id="1002689"/>
    <lineage>
        <taxon>Bacteria</taxon>
        <taxon>Pseudomonadati</taxon>
        <taxon>Acidobacteriota</taxon>
        <taxon>Terriglobia</taxon>
        <taxon>Terriglobales</taxon>
        <taxon>Acidobacteriaceae</taxon>
        <taxon>Occallatibacter</taxon>
    </lineage>
</organism>
<dbReference type="KEGG" id="orp:MOP44_20715"/>
<dbReference type="PANTHER" id="PTHR43818">
    <property type="entry name" value="BCDNA.GH03377"/>
    <property type="match status" value="1"/>
</dbReference>
<proteinExistence type="predicted"/>
<dbReference type="Proteomes" id="UP001059380">
    <property type="component" value="Chromosome"/>
</dbReference>
<evidence type="ECO:0000313" key="2">
    <source>
        <dbReference type="EMBL" id="UWZ82982.1"/>
    </source>
</evidence>
<dbReference type="Gene3D" id="3.30.360.10">
    <property type="entry name" value="Dihydrodipicolinate Reductase, domain 2"/>
    <property type="match status" value="1"/>
</dbReference>
<gene>
    <name evidence="2" type="ORF">MOP44_20715</name>
</gene>
<dbReference type="Gene3D" id="3.40.50.720">
    <property type="entry name" value="NAD(P)-binding Rossmann-like Domain"/>
    <property type="match status" value="1"/>
</dbReference>
<sequence length="446" mass="49509">MVTRREFLDTLAIGTAGLAISSTAKSYGQIMGANDRLNFAVIGVRSRAYAHLSSLKANKSSARITYVCDVDSETLKKFADATQQEMGEPAAAERDFRNILAKKDVDAITIATPDHWHTPLAILGLKAGKHVYLEKPCSHNPAEGAMLLQAVRKYGKKVQMGTQQRSSPHTIEIIDKIHSGAIGTPYLAKAWYANTRKSIGVGKPAPVPAQLDWDLWQGPAPRQEYKDNVQPYNWHWFRVWGTGETLNNGTHEVDVCRWALGVDYPETVSAQGGRYQYKDDWQFYDTLITNFNYPAVGATGGKMITWEGNSCQGMRTYNRDRGSVILGTEGSVIVDRDGYETYDWKGKKTGEVRAQKEQTSSADLTGRDSMTDRHFANFIAAVKSGEKLHAPIEIGNVAVTMLQLSNVAWETNRVLSLDTADAKIKNDAEAMKHWGRTYEKGWAPTV</sequence>
<dbReference type="RefSeq" id="WP_260792315.1">
    <property type="nucleotide sequence ID" value="NZ_CP093313.1"/>
</dbReference>
<dbReference type="GO" id="GO:0000166">
    <property type="term" value="F:nucleotide binding"/>
    <property type="evidence" value="ECO:0007669"/>
    <property type="project" value="InterPro"/>
</dbReference>
<evidence type="ECO:0000313" key="3">
    <source>
        <dbReference type="Proteomes" id="UP001059380"/>
    </source>
</evidence>
<accession>A0A9J7BPW9</accession>
<dbReference type="Pfam" id="PF01408">
    <property type="entry name" value="GFO_IDH_MocA"/>
    <property type="match status" value="1"/>
</dbReference>
<dbReference type="AlphaFoldDB" id="A0A9J7BPW9"/>
<dbReference type="SUPFAM" id="SSF51735">
    <property type="entry name" value="NAD(P)-binding Rossmann-fold domains"/>
    <property type="match status" value="1"/>
</dbReference>
<protein>
    <submittedName>
        <fullName evidence="2">Gfo/Idh/MocA family oxidoreductase</fullName>
    </submittedName>
</protein>
<dbReference type="EMBL" id="CP093313">
    <property type="protein sequence ID" value="UWZ82982.1"/>
    <property type="molecule type" value="Genomic_DNA"/>
</dbReference>
<reference evidence="2" key="1">
    <citation type="submission" date="2021-04" db="EMBL/GenBank/DDBJ databases">
        <title>Phylogenetic analysis of Acidobacteriaceae.</title>
        <authorList>
            <person name="Qiu L."/>
            <person name="Zhang Q."/>
        </authorList>
    </citation>
    <scope>NUCLEOTIDE SEQUENCE</scope>
    <source>
        <strain evidence="2">DSM 25168</strain>
    </source>
</reference>
<dbReference type="SUPFAM" id="SSF55347">
    <property type="entry name" value="Glyceraldehyde-3-phosphate dehydrogenase-like, C-terminal domain"/>
    <property type="match status" value="1"/>
</dbReference>
<dbReference type="InterPro" id="IPR000683">
    <property type="entry name" value="Gfo/Idh/MocA-like_OxRdtase_N"/>
</dbReference>